<keyword evidence="7 10" id="KW-0418">Kinase</keyword>
<evidence type="ECO:0000313" key="12">
    <source>
        <dbReference type="EMBL" id="WZL69040.1"/>
    </source>
</evidence>
<evidence type="ECO:0000256" key="6">
    <source>
        <dbReference type="ARBA" id="ARBA00022741"/>
    </source>
</evidence>
<keyword evidence="4 10" id="KW-0808">Transferase</keyword>
<evidence type="ECO:0000256" key="5">
    <source>
        <dbReference type="ARBA" id="ARBA00022727"/>
    </source>
</evidence>
<evidence type="ECO:0000313" key="13">
    <source>
        <dbReference type="Proteomes" id="UP001486565"/>
    </source>
</evidence>
<evidence type="ECO:0000256" key="3">
    <source>
        <dbReference type="ARBA" id="ARBA00017144"/>
    </source>
</evidence>
<comment type="function">
    <text evidence="10">Phosphorylation of dTMP to form dTDP in both de novo and salvage pathways of dTTP synthesis.</text>
</comment>
<dbReference type="Pfam" id="PF02223">
    <property type="entry name" value="Thymidylate_kin"/>
    <property type="match status" value="1"/>
</dbReference>
<keyword evidence="8 10" id="KW-0067">ATP-binding</keyword>
<dbReference type="NCBIfam" id="TIGR00041">
    <property type="entry name" value="DTMP_kinase"/>
    <property type="match status" value="1"/>
</dbReference>
<reference evidence="12 13" key="1">
    <citation type="submission" date="2023-03" db="EMBL/GenBank/DDBJ databases">
        <title>Novel Species.</title>
        <authorList>
            <person name="Ma S."/>
        </authorList>
    </citation>
    <scope>NUCLEOTIDE SEQUENCE [LARGE SCALE GENOMIC DNA]</scope>
    <source>
        <strain evidence="12 13">LIND6LT2</strain>
    </source>
</reference>
<evidence type="ECO:0000256" key="8">
    <source>
        <dbReference type="ARBA" id="ARBA00022840"/>
    </source>
</evidence>
<dbReference type="InterPro" id="IPR027417">
    <property type="entry name" value="P-loop_NTPase"/>
</dbReference>
<dbReference type="GO" id="GO:0004798">
    <property type="term" value="F:dTMP kinase activity"/>
    <property type="evidence" value="ECO:0007669"/>
    <property type="project" value="UniProtKB-EC"/>
</dbReference>
<dbReference type="CDD" id="cd01672">
    <property type="entry name" value="TMPK"/>
    <property type="match status" value="1"/>
</dbReference>
<dbReference type="PANTHER" id="PTHR10344">
    <property type="entry name" value="THYMIDYLATE KINASE"/>
    <property type="match status" value="1"/>
</dbReference>
<dbReference type="EC" id="2.7.4.9" evidence="2 10"/>
<dbReference type="HAMAP" id="MF_00165">
    <property type="entry name" value="Thymidylate_kinase"/>
    <property type="match status" value="1"/>
</dbReference>
<evidence type="ECO:0000259" key="11">
    <source>
        <dbReference type="Pfam" id="PF02223"/>
    </source>
</evidence>
<sequence length="205" mass="23437">MRGLFISMEGPDGSGKTTQIEKLKEYFSNKGYEVVITREPGGTQISEEIRNIILDVKNEALSDMTEALLYAASRAQHVEEKIKPALESGKIVISDRFVDSSIVYQGYARGIGIDTVESINSFAIQGYMPDITFFFDIEPELAMKRKANQKSLDRLEQEHISFHNKVYEGYKILLKRYPKRIKSIDARQSIDNIYEQIMKEVTNLL</sequence>
<evidence type="ECO:0000256" key="9">
    <source>
        <dbReference type="ARBA" id="ARBA00048743"/>
    </source>
</evidence>
<feature type="binding site" evidence="10">
    <location>
        <begin position="10"/>
        <end position="17"/>
    </location>
    <ligand>
        <name>ATP</name>
        <dbReference type="ChEBI" id="CHEBI:30616"/>
    </ligand>
</feature>
<evidence type="ECO:0000256" key="2">
    <source>
        <dbReference type="ARBA" id="ARBA00012980"/>
    </source>
</evidence>
<evidence type="ECO:0000256" key="7">
    <source>
        <dbReference type="ARBA" id="ARBA00022777"/>
    </source>
</evidence>
<dbReference type="RefSeq" id="WP_341876044.1">
    <property type="nucleotide sequence ID" value="NZ_CP121687.1"/>
</dbReference>
<keyword evidence="13" id="KW-1185">Reference proteome</keyword>
<protein>
    <recommendedName>
        <fullName evidence="3 10">Thymidylate kinase</fullName>
        <ecNumber evidence="2 10">2.7.4.9</ecNumber>
    </recommendedName>
    <alternativeName>
        <fullName evidence="10">dTMP kinase</fullName>
    </alternativeName>
</protein>
<dbReference type="PANTHER" id="PTHR10344:SF4">
    <property type="entry name" value="UMP-CMP KINASE 2, MITOCHONDRIAL"/>
    <property type="match status" value="1"/>
</dbReference>
<comment type="similarity">
    <text evidence="1 10">Belongs to the thymidylate kinase family.</text>
</comment>
<dbReference type="Proteomes" id="UP001486565">
    <property type="component" value="Chromosome"/>
</dbReference>
<dbReference type="InterPro" id="IPR018094">
    <property type="entry name" value="Thymidylate_kinase"/>
</dbReference>
<dbReference type="PROSITE" id="PS01331">
    <property type="entry name" value="THYMIDYLATE_KINASE"/>
    <property type="match status" value="1"/>
</dbReference>
<keyword evidence="6 10" id="KW-0547">Nucleotide-binding</keyword>
<organism evidence="12 13">
    <name type="scientific">Defluviitalea saccharophila</name>
    <dbReference type="NCBI Taxonomy" id="879970"/>
    <lineage>
        <taxon>Bacteria</taxon>
        <taxon>Bacillati</taxon>
        <taxon>Bacillota</taxon>
        <taxon>Clostridia</taxon>
        <taxon>Lachnospirales</taxon>
        <taxon>Defluviitaleaceae</taxon>
        <taxon>Defluviitalea</taxon>
    </lineage>
</organism>
<comment type="catalytic activity">
    <reaction evidence="9 10">
        <text>dTMP + ATP = dTDP + ADP</text>
        <dbReference type="Rhea" id="RHEA:13517"/>
        <dbReference type="ChEBI" id="CHEBI:30616"/>
        <dbReference type="ChEBI" id="CHEBI:58369"/>
        <dbReference type="ChEBI" id="CHEBI:63528"/>
        <dbReference type="ChEBI" id="CHEBI:456216"/>
        <dbReference type="EC" id="2.7.4.9"/>
    </reaction>
</comment>
<keyword evidence="5 10" id="KW-0545">Nucleotide biosynthesis</keyword>
<gene>
    <name evidence="10 12" type="primary">tmk</name>
    <name evidence="12" type="ORF">QBE51_09515</name>
</gene>
<proteinExistence type="inferred from homology"/>
<dbReference type="SUPFAM" id="SSF52540">
    <property type="entry name" value="P-loop containing nucleoside triphosphate hydrolases"/>
    <property type="match status" value="1"/>
</dbReference>
<feature type="domain" description="Thymidylate kinase-like" evidence="11">
    <location>
        <begin position="9"/>
        <end position="197"/>
    </location>
</feature>
<accession>A0ABZ2Y151</accession>
<dbReference type="EMBL" id="CP121687">
    <property type="protein sequence ID" value="WZL69040.1"/>
    <property type="molecule type" value="Genomic_DNA"/>
</dbReference>
<evidence type="ECO:0000256" key="1">
    <source>
        <dbReference type="ARBA" id="ARBA00009776"/>
    </source>
</evidence>
<name>A0ABZ2Y151_9FIRM</name>
<dbReference type="Gene3D" id="3.40.50.300">
    <property type="entry name" value="P-loop containing nucleotide triphosphate hydrolases"/>
    <property type="match status" value="1"/>
</dbReference>
<dbReference type="InterPro" id="IPR018095">
    <property type="entry name" value="Thymidylate_kin_CS"/>
</dbReference>
<evidence type="ECO:0000256" key="10">
    <source>
        <dbReference type="HAMAP-Rule" id="MF_00165"/>
    </source>
</evidence>
<evidence type="ECO:0000256" key="4">
    <source>
        <dbReference type="ARBA" id="ARBA00022679"/>
    </source>
</evidence>
<dbReference type="InterPro" id="IPR039430">
    <property type="entry name" value="Thymidylate_kin-like_dom"/>
</dbReference>